<evidence type="ECO:0000259" key="3">
    <source>
        <dbReference type="Pfam" id="PF07075"/>
    </source>
</evidence>
<sequence>MCRYIFTYMIKHLTPLLLSGILLSQPVISCGNVKQAGSVQQTSETGSEANSATVNPSATSGLLTGADQTSQYLTDLKGKKVGMVVNPTSIIGKTHSVDSLRSLGINIVKVFGPEHGFRGEASAGAKVSSNIDAKTGLPVISLYGSHYKPTVQDLKGIDIMVFDIQDVGVRFYTYISTLHYIMEACAENKIKLIVLDRPNPNGFYIDGPVLEEKFKSFIGMHPIPVLHGLTIGEYAKMVNGEGWLKGKIKCDLKIVKLKGYKHDMYYTLPVKPSPNLNTQQSILLYPSLCLFEGTIISQGRGTHMPFQVLGSPLLKGKYDFTFSPVSIKGMSETPLHQNQLCYGLDLRKYDTSVFKKTGKLNLSWLIDMYNAYPEKEKFFDFKQSKQINNFNRLAGNDKLQKQIASGMSEQDIRASWEPELSAYKQMRKKYLLYP</sequence>
<dbReference type="InterPro" id="IPR048502">
    <property type="entry name" value="NamZ_N"/>
</dbReference>
<dbReference type="PANTHER" id="PTHR42915:SF1">
    <property type="entry name" value="PEPTIDOGLYCAN BETA-N-ACETYLMURAMIDASE NAMZ"/>
    <property type="match status" value="1"/>
</dbReference>
<dbReference type="Gene3D" id="3.40.50.12170">
    <property type="entry name" value="Uncharacterised protein PF07075, DUF1343"/>
    <property type="match status" value="1"/>
</dbReference>
<dbReference type="PIRSF" id="PIRSF016719">
    <property type="entry name" value="UCP016719"/>
    <property type="match status" value="1"/>
</dbReference>
<dbReference type="Pfam" id="PF07075">
    <property type="entry name" value="NamZ_N"/>
    <property type="match status" value="1"/>
</dbReference>
<accession>A0A2T0TYX5</accession>
<evidence type="ECO:0000313" key="6">
    <source>
        <dbReference type="Proteomes" id="UP000238034"/>
    </source>
</evidence>
<dbReference type="AlphaFoldDB" id="A0A2T0TYX5"/>
<dbReference type="Pfam" id="PF20732">
    <property type="entry name" value="NamZ_C"/>
    <property type="match status" value="1"/>
</dbReference>
<feature type="chain" id="PRO_5015474101" evidence="2">
    <location>
        <begin position="25"/>
        <end position="434"/>
    </location>
</feature>
<dbReference type="EMBL" id="PVTH01000008">
    <property type="protein sequence ID" value="PRY50895.1"/>
    <property type="molecule type" value="Genomic_DNA"/>
</dbReference>
<reference evidence="5 6" key="1">
    <citation type="submission" date="2018-03" db="EMBL/GenBank/DDBJ databases">
        <title>Genomic Encyclopedia of Type Strains, Phase III (KMG-III): the genomes of soil and plant-associated and newly described type strains.</title>
        <authorList>
            <person name="Whitman W."/>
        </authorList>
    </citation>
    <scope>NUCLEOTIDE SEQUENCE [LARGE SCALE GENOMIC DNA]</scope>
    <source>
        <strain evidence="5 6">CGMCC 1.9313</strain>
    </source>
</reference>
<name>A0A2T0TYX5_9SPHI</name>
<dbReference type="Proteomes" id="UP000238034">
    <property type="component" value="Unassembled WGS sequence"/>
</dbReference>
<dbReference type="InterPro" id="IPR008302">
    <property type="entry name" value="NamZ"/>
</dbReference>
<keyword evidence="6" id="KW-1185">Reference proteome</keyword>
<keyword evidence="2" id="KW-0732">Signal</keyword>
<dbReference type="PANTHER" id="PTHR42915">
    <property type="entry name" value="HYPOTHETICAL 460 KDA PROTEIN IN FEUA-SIGW INTERGENIC REGION [PRECURSOR]"/>
    <property type="match status" value="1"/>
</dbReference>
<evidence type="ECO:0000259" key="4">
    <source>
        <dbReference type="Pfam" id="PF20732"/>
    </source>
</evidence>
<protein>
    <submittedName>
        <fullName evidence="5">Uncharacterized protein YbbC (DUF1343 family)</fullName>
    </submittedName>
</protein>
<proteinExistence type="predicted"/>
<evidence type="ECO:0000313" key="5">
    <source>
        <dbReference type="EMBL" id="PRY50895.1"/>
    </source>
</evidence>
<organism evidence="5 6">
    <name type="scientific">Arcticibacter pallidicorallinus</name>
    <dbReference type="NCBI Taxonomy" id="1259464"/>
    <lineage>
        <taxon>Bacteria</taxon>
        <taxon>Pseudomonadati</taxon>
        <taxon>Bacteroidota</taxon>
        <taxon>Sphingobacteriia</taxon>
        <taxon>Sphingobacteriales</taxon>
        <taxon>Sphingobacteriaceae</taxon>
        <taxon>Arcticibacter</taxon>
    </lineage>
</organism>
<feature type="domain" description="Peptidoglycan beta-N-acetylmuramidase NamZ C-terminal" evidence="4">
    <location>
        <begin position="283"/>
        <end position="433"/>
    </location>
</feature>
<gene>
    <name evidence="5" type="ORF">B0I27_108103</name>
</gene>
<dbReference type="GO" id="GO:0033922">
    <property type="term" value="F:peptidoglycan beta-N-acetylmuramidase activity"/>
    <property type="evidence" value="ECO:0007669"/>
    <property type="project" value="InterPro"/>
</dbReference>
<evidence type="ECO:0000256" key="1">
    <source>
        <dbReference type="SAM" id="MobiDB-lite"/>
    </source>
</evidence>
<feature type="domain" description="Peptidoglycan beta-N-acetylmuramidase NamZ N-terminal" evidence="3">
    <location>
        <begin position="81"/>
        <end position="279"/>
    </location>
</feature>
<feature type="signal peptide" evidence="2">
    <location>
        <begin position="1"/>
        <end position="24"/>
    </location>
</feature>
<evidence type="ECO:0000256" key="2">
    <source>
        <dbReference type="SAM" id="SignalP"/>
    </source>
</evidence>
<comment type="caution">
    <text evidence="5">The sequence shown here is derived from an EMBL/GenBank/DDBJ whole genome shotgun (WGS) entry which is preliminary data.</text>
</comment>
<dbReference type="Gene3D" id="3.90.1150.140">
    <property type="match status" value="1"/>
</dbReference>
<feature type="region of interest" description="Disordered" evidence="1">
    <location>
        <begin position="39"/>
        <end position="62"/>
    </location>
</feature>
<dbReference type="InterPro" id="IPR048503">
    <property type="entry name" value="NamZ_C"/>
</dbReference>